<evidence type="ECO:0000313" key="3">
    <source>
        <dbReference type="Proteomes" id="UP000605361"/>
    </source>
</evidence>
<keyword evidence="1" id="KW-0812">Transmembrane</keyword>
<dbReference type="AlphaFoldDB" id="A0A931F2X4"/>
<sequence length="53" mass="5500">GSILGAIVLALVTNIVFFADVPTTYRQLVNGAVIILALALAGIPVLQKRRPAA</sequence>
<keyword evidence="3" id="KW-1185">Reference proteome</keyword>
<protein>
    <submittedName>
        <fullName evidence="2">ABC transporter permease</fullName>
    </submittedName>
</protein>
<accession>A0A931F2X4</accession>
<comment type="caution">
    <text evidence="2">The sequence shown here is derived from an EMBL/GenBank/DDBJ whole genome shotgun (WGS) entry which is preliminary data.</text>
</comment>
<organism evidence="2 3">
    <name type="scientific">Nonomuraea cypriaca</name>
    <dbReference type="NCBI Taxonomy" id="1187855"/>
    <lineage>
        <taxon>Bacteria</taxon>
        <taxon>Bacillati</taxon>
        <taxon>Actinomycetota</taxon>
        <taxon>Actinomycetes</taxon>
        <taxon>Streptosporangiales</taxon>
        <taxon>Streptosporangiaceae</taxon>
        <taxon>Nonomuraea</taxon>
    </lineage>
</organism>
<proteinExistence type="predicted"/>
<keyword evidence="1" id="KW-0472">Membrane</keyword>
<gene>
    <name evidence="2" type="ORF">ITP53_48405</name>
</gene>
<dbReference type="EMBL" id="JADOGI010000278">
    <property type="protein sequence ID" value="MBF8193369.1"/>
    <property type="molecule type" value="Genomic_DNA"/>
</dbReference>
<name>A0A931F2X4_9ACTN</name>
<evidence type="ECO:0000256" key="1">
    <source>
        <dbReference type="SAM" id="Phobius"/>
    </source>
</evidence>
<keyword evidence="1" id="KW-1133">Transmembrane helix</keyword>
<evidence type="ECO:0000313" key="2">
    <source>
        <dbReference type="EMBL" id="MBF8193369.1"/>
    </source>
</evidence>
<dbReference type="Proteomes" id="UP000605361">
    <property type="component" value="Unassembled WGS sequence"/>
</dbReference>
<reference evidence="2" key="1">
    <citation type="submission" date="2020-11" db="EMBL/GenBank/DDBJ databases">
        <title>Whole-genome analyses of Nonomuraea sp. K274.</title>
        <authorList>
            <person name="Veyisoglu A."/>
        </authorList>
    </citation>
    <scope>NUCLEOTIDE SEQUENCE</scope>
    <source>
        <strain evidence="2">K274</strain>
    </source>
</reference>
<feature type="non-terminal residue" evidence="2">
    <location>
        <position position="1"/>
    </location>
</feature>
<feature type="transmembrane region" description="Helical" evidence="1">
    <location>
        <begin position="28"/>
        <end position="46"/>
    </location>
</feature>